<dbReference type="Gene3D" id="2.160.20.10">
    <property type="entry name" value="Single-stranded right-handed beta-helix, Pectin lyase-like"/>
    <property type="match status" value="1"/>
</dbReference>
<sequence length="881" mass="86532">MQTNSPTRPAHRPYPARLTRKRARPKRRRRSASLRLETLEDRKLLAAYTVTNLDDSGDGSLRQAIIQANENPGADTIDFAASARGTIELASQLVITDDVTITGPGTDGLVLSGNGQTRVLAVLPADVAMAPSMTPSLEEVASAPSVTLEKLSITGGRAVDAPGFDAADPTNPGFAFGGGLYNLGGSVQLDRVHLYENSAQGVVTAGGAVANEFGGSLTVSRSEFSGNTSSGFLIAVGGAITSDLGPTRDGVTTDQPTVSIERSSFVANQAAATAGYIDGVGFSGLGGGGAVLNVTGTMTISRSDFEGNVATGGMGIEQAGSTSGGPAFGGAVLSGNASPFGFAPSTLQISRSTFTDNAAIGGTGSVAGLQGGHAGGGAVAVGNAGTAELSRNEFGGNQALGGDGGMDADGGIGTGGAVNASGMATLMLQRNAFLGNSVEGGDGAGTGTSASGRGGALGVESLALAGFLPEPASAESHRDRYLENVAYGGIGGGIYNEGELQADRIVVASNHAIAKSDVTIDFVPGYEFLGAALGGGISNLGTLDLASSRLADNTAVGADGASGPNILMLPAGTALPLYPGIAVGAGLHNINQATVSHSRISGNTALAGDNNLGSFAGVANGGGVYNDGSLSIGHSVLVNNVAQGGENNVADINAGGGYGGGVSSGSVTALVGVRTAELSVHHSQFLGNQALGGEGNTGLFPIPPAHAPAGGTGGGVLVYQGTAEISKSLISRNLAEGGAGGLGAGGGVFVFGFVGPVGAQISGSVISGNRAVGGDGAAAMGGGIASGSLGSLFGGDVTLEVSRTLVLKNLAEGDDAWGGGLFNDSASDLRLERSLVFANHAVGEPGDGIGGGIYNLGDVASVRSKIFANWASTESDDCFGC</sequence>
<accession>A0A5M6D526</accession>
<dbReference type="InterPro" id="IPR006626">
    <property type="entry name" value="PbH1"/>
</dbReference>
<keyword evidence="3" id="KW-1185">Reference proteome</keyword>
<evidence type="ECO:0000256" key="1">
    <source>
        <dbReference type="SAM" id="MobiDB-lite"/>
    </source>
</evidence>
<dbReference type="InterPro" id="IPR012334">
    <property type="entry name" value="Pectin_lyas_fold"/>
</dbReference>
<comment type="caution">
    <text evidence="2">The sequence shown here is derived from an EMBL/GenBank/DDBJ whole genome shotgun (WGS) entry which is preliminary data.</text>
</comment>
<reference evidence="2 3" key="1">
    <citation type="submission" date="2019-08" db="EMBL/GenBank/DDBJ databases">
        <authorList>
            <person name="Dhanesh K."/>
            <person name="Kumar G."/>
            <person name="Sasikala C."/>
            <person name="Venkata Ramana C."/>
        </authorList>
    </citation>
    <scope>NUCLEOTIDE SEQUENCE [LARGE SCALE GENOMIC DNA]</scope>
    <source>
        <strain evidence="2 3">JC645</strain>
    </source>
</reference>
<feature type="compositionally biased region" description="Basic residues" evidence="1">
    <location>
        <begin position="18"/>
        <end position="31"/>
    </location>
</feature>
<dbReference type="InterPro" id="IPR011050">
    <property type="entry name" value="Pectin_lyase_fold/virulence"/>
</dbReference>
<gene>
    <name evidence="2" type="ORF">FYK55_16780</name>
</gene>
<proteinExistence type="predicted"/>
<feature type="region of interest" description="Disordered" evidence="1">
    <location>
        <begin position="1"/>
        <end position="31"/>
    </location>
</feature>
<dbReference type="Proteomes" id="UP000324479">
    <property type="component" value="Unassembled WGS sequence"/>
</dbReference>
<name>A0A5M6D526_9BACT</name>
<dbReference type="EMBL" id="VWOX01000009">
    <property type="protein sequence ID" value="KAA5541856.1"/>
    <property type="molecule type" value="Genomic_DNA"/>
</dbReference>
<evidence type="ECO:0000313" key="2">
    <source>
        <dbReference type="EMBL" id="KAA5541856.1"/>
    </source>
</evidence>
<dbReference type="SMART" id="SM00710">
    <property type="entry name" value="PbH1"/>
    <property type="match status" value="8"/>
</dbReference>
<dbReference type="AlphaFoldDB" id="A0A5M6D526"/>
<evidence type="ECO:0000313" key="3">
    <source>
        <dbReference type="Proteomes" id="UP000324479"/>
    </source>
</evidence>
<organism evidence="2 3">
    <name type="scientific">Roseiconus nitratireducens</name>
    <dbReference type="NCBI Taxonomy" id="2605748"/>
    <lineage>
        <taxon>Bacteria</taxon>
        <taxon>Pseudomonadati</taxon>
        <taxon>Planctomycetota</taxon>
        <taxon>Planctomycetia</taxon>
        <taxon>Pirellulales</taxon>
        <taxon>Pirellulaceae</taxon>
        <taxon>Roseiconus</taxon>
    </lineage>
</organism>
<protein>
    <submittedName>
        <fullName evidence="2">Uncharacterized protein</fullName>
    </submittedName>
</protein>
<dbReference type="SUPFAM" id="SSF51126">
    <property type="entry name" value="Pectin lyase-like"/>
    <property type="match status" value="2"/>
</dbReference>
<dbReference type="RefSeq" id="WP_150077590.1">
    <property type="nucleotide sequence ID" value="NZ_VWOX01000009.1"/>
</dbReference>